<evidence type="ECO:0000313" key="2">
    <source>
        <dbReference type="EMBL" id="KEO90046.1"/>
    </source>
</evidence>
<dbReference type="EMBL" id="JMIW01000003">
    <property type="protein sequence ID" value="KEO90046.1"/>
    <property type="molecule type" value="Genomic_DNA"/>
</dbReference>
<evidence type="ECO:0000313" key="3">
    <source>
        <dbReference type="Proteomes" id="UP000027647"/>
    </source>
</evidence>
<gene>
    <name evidence="2" type="ORF">EH31_08100</name>
</gene>
<reference evidence="2 3" key="1">
    <citation type="submission" date="2014-04" db="EMBL/GenBank/DDBJ databases">
        <title>A comprehensive comparison of genomes of Erythrobacter spp. strains.</title>
        <authorList>
            <person name="Zheng Q."/>
        </authorList>
    </citation>
    <scope>NUCLEOTIDE SEQUENCE [LARGE SCALE GENOMIC DNA]</scope>
    <source>
        <strain evidence="2 3">DSM 6997</strain>
    </source>
</reference>
<dbReference type="OrthoDB" id="9814088at2"/>
<dbReference type="Pfam" id="PF13091">
    <property type="entry name" value="PLDc_2"/>
    <property type="match status" value="1"/>
</dbReference>
<protein>
    <recommendedName>
        <fullName evidence="1">Phospholipase D-like domain-containing protein</fullName>
    </recommendedName>
</protein>
<dbReference type="STRING" id="1044.EH31_08100"/>
<keyword evidence="3" id="KW-1185">Reference proteome</keyword>
<organism evidence="2 3">
    <name type="scientific">Erythrobacter longus</name>
    <dbReference type="NCBI Taxonomy" id="1044"/>
    <lineage>
        <taxon>Bacteria</taxon>
        <taxon>Pseudomonadati</taxon>
        <taxon>Pseudomonadota</taxon>
        <taxon>Alphaproteobacteria</taxon>
        <taxon>Sphingomonadales</taxon>
        <taxon>Erythrobacteraceae</taxon>
        <taxon>Erythrobacter/Porphyrobacter group</taxon>
        <taxon>Erythrobacter</taxon>
    </lineage>
</organism>
<accession>A0A074M5Q3</accession>
<dbReference type="Gene3D" id="3.30.870.10">
    <property type="entry name" value="Endonuclease Chain A"/>
    <property type="match status" value="1"/>
</dbReference>
<dbReference type="RefSeq" id="WP_034959518.1">
    <property type="nucleotide sequence ID" value="NZ_JMIW01000003.1"/>
</dbReference>
<comment type="caution">
    <text evidence="2">The sequence shown here is derived from an EMBL/GenBank/DDBJ whole genome shotgun (WGS) entry which is preliminary data.</text>
</comment>
<evidence type="ECO:0000259" key="1">
    <source>
        <dbReference type="Pfam" id="PF13091"/>
    </source>
</evidence>
<dbReference type="eggNOG" id="COG0553">
    <property type="taxonomic scope" value="Bacteria"/>
</dbReference>
<dbReference type="AlphaFoldDB" id="A0A074M5Q3"/>
<proteinExistence type="predicted"/>
<sequence>MKSGIRDNRSRGTAASFLQEKANVGSELSVVSAYFASFAYARLSDTLNKIGGLRFLFGEPRFIDSVEGENLCPPAFSLDEDGLALTDGLRQSGAAIQCANWIRQKAEIRSIKRAGLMHGKLYHVHDGKRDHALVGSSNFTIKGLGLTDEPNIELNLVVDSDRDRDDLLHLIVAAMTI</sequence>
<feature type="domain" description="Phospholipase D-like" evidence="1">
    <location>
        <begin position="98"/>
        <end position="161"/>
    </location>
</feature>
<dbReference type="InterPro" id="IPR025202">
    <property type="entry name" value="PLD-like_dom"/>
</dbReference>
<dbReference type="Proteomes" id="UP000027647">
    <property type="component" value="Unassembled WGS sequence"/>
</dbReference>
<dbReference type="SUPFAM" id="SSF56024">
    <property type="entry name" value="Phospholipase D/nuclease"/>
    <property type="match status" value="1"/>
</dbReference>
<name>A0A074M5Q3_ERYLO</name>